<dbReference type="CDD" id="cd18578">
    <property type="entry name" value="ABC_6TM_Pgp_ABCB1_D2_like"/>
    <property type="match status" value="1"/>
</dbReference>
<evidence type="ECO:0000256" key="4">
    <source>
        <dbReference type="ARBA" id="ARBA00022840"/>
    </source>
</evidence>
<feature type="domain" description="ABC transmembrane type-1" evidence="10">
    <location>
        <begin position="79"/>
        <end position="262"/>
    </location>
</feature>
<feature type="transmembrane region" description="Helical" evidence="8">
    <location>
        <begin position="1006"/>
        <end position="1027"/>
    </location>
</feature>
<evidence type="ECO:0000256" key="6">
    <source>
        <dbReference type="ARBA" id="ARBA00023136"/>
    </source>
</evidence>
<evidence type="ECO:0000256" key="2">
    <source>
        <dbReference type="ARBA" id="ARBA00022692"/>
    </source>
</evidence>
<feature type="transmembrane region" description="Helical" evidence="8">
    <location>
        <begin position="875"/>
        <end position="900"/>
    </location>
</feature>
<dbReference type="PROSITE" id="PS50893">
    <property type="entry name" value="ABC_TRANSPORTER_2"/>
    <property type="match status" value="2"/>
</dbReference>
<dbReference type="InterPro" id="IPR036640">
    <property type="entry name" value="ABC1_TM_sf"/>
</dbReference>
<dbReference type="InterPro" id="IPR017871">
    <property type="entry name" value="ABC_transporter-like_CS"/>
</dbReference>
<keyword evidence="3" id="KW-0547">Nucleotide-binding</keyword>
<dbReference type="InterPro" id="IPR003439">
    <property type="entry name" value="ABC_transporter-like_ATP-bd"/>
</dbReference>
<evidence type="ECO:0000259" key="9">
    <source>
        <dbReference type="PROSITE" id="PS50893"/>
    </source>
</evidence>
<dbReference type="PANTHER" id="PTHR43394">
    <property type="entry name" value="ATP-DEPENDENT PERMEASE MDL1, MITOCHONDRIAL"/>
    <property type="match status" value="1"/>
</dbReference>
<dbReference type="EMBL" id="JAHFZB010000003">
    <property type="protein sequence ID" value="KAK6491377.1"/>
    <property type="molecule type" value="Genomic_DNA"/>
</dbReference>
<gene>
    <name evidence="11" type="ORF">HHUSO_G3425</name>
</gene>
<evidence type="ECO:0000259" key="10">
    <source>
        <dbReference type="PROSITE" id="PS50929"/>
    </source>
</evidence>
<dbReference type="InterPro" id="IPR027417">
    <property type="entry name" value="P-loop_NTPase"/>
</dbReference>
<feature type="transmembrane region" description="Helical" evidence="8">
    <location>
        <begin position="242"/>
        <end position="263"/>
    </location>
</feature>
<feature type="transmembrane region" description="Helical" evidence="8">
    <location>
        <begin position="969"/>
        <end position="994"/>
    </location>
</feature>
<evidence type="ECO:0000256" key="3">
    <source>
        <dbReference type="ARBA" id="ARBA00022741"/>
    </source>
</evidence>
<evidence type="ECO:0000256" key="8">
    <source>
        <dbReference type="SAM" id="Phobius"/>
    </source>
</evidence>
<dbReference type="Pfam" id="PF00005">
    <property type="entry name" value="ABC_tran"/>
    <property type="match status" value="2"/>
</dbReference>
<dbReference type="SMART" id="SM00382">
    <property type="entry name" value="AAA"/>
    <property type="match status" value="2"/>
</dbReference>
<dbReference type="InterPro" id="IPR003593">
    <property type="entry name" value="AAA+_ATPase"/>
</dbReference>
<feature type="transmembrane region" description="Helical" evidence="8">
    <location>
        <begin position="216"/>
        <end position="236"/>
    </location>
</feature>
<dbReference type="Gene3D" id="3.40.50.300">
    <property type="entry name" value="P-loop containing nucleotide triphosphate hydrolases"/>
    <property type="match status" value="3"/>
</dbReference>
<evidence type="ECO:0000313" key="12">
    <source>
        <dbReference type="Proteomes" id="UP001369086"/>
    </source>
</evidence>
<dbReference type="InterPro" id="IPR039421">
    <property type="entry name" value="Type_1_exporter"/>
</dbReference>
<evidence type="ECO:0000256" key="7">
    <source>
        <dbReference type="SAM" id="MobiDB-lite"/>
    </source>
</evidence>
<feature type="region of interest" description="Disordered" evidence="7">
    <location>
        <begin position="659"/>
        <end position="685"/>
    </location>
</feature>
<comment type="caution">
    <text evidence="11">The sequence shown here is derived from an EMBL/GenBank/DDBJ whole genome shotgun (WGS) entry which is preliminary data.</text>
</comment>
<sequence>MKEDFPVYETPKGTDNDIIEDGYENPAFHEDEKSEDDSKSNKRDKKKKKSEKKGESTKMVGFLELFRFATGWEIIMMTVGLICAAGHGVALPIMVIVFGQMTDSFVNSGLKQNISATQMNSSSKCAAGLGVDIESEMTKYAYYYVGIGAAVLVLAAIQVTMFLLSATRQTKRIREKFFHAILHQEMGWFDTHQIGTLNQRLTDDINTINEGLGDRICIFVQFFCTFVSGFVIGFVYGWKLTLVILSVSPLLAASAAVLSKSMLYLGLRLDALMMRAYLSDDRVAAICSCLALFQQGSTVQLVLCQKLLGLMAAASSAIQLGLLHMHLIQAWLNAFRLHPKLERHCRLTMSHSCWEALRWGVFFSVMIGAFSLGQGAPNLENVANARGAAYEVYKIIDLPRPIDSSSKQGFKPDHLKGDIEFKNIHFSYPSRPDVNILQGLNLKIESGKTIALVGASGCGKSTTIQLLQRFYDPAAGEITLDGQDIRSLDVKWLRESIGVVSQEPVLFATTIAENIRYGREDASDADIEQAAKEANAYEYISKLPDRFNTMVGERGAQLSGGQKQRIAIARAIVKNPKILLLDEATSALDTQSESIVQEALDKARAGRTTIVIAHRLSTIQSADVIAGFDNGTVVEQGTHKELMLKKGVYYSLVMQQSAGKNTEGNESEETETEEEAELLETEPSEDIGLKRNGTLRRRSTRRKIQSRNSIKRANEAKRNEEDDILPDVPFTKILALNKPEWPYLLAGLIAAIIGGGVYPAFAIVFAKIIGVFSEPDPDIKKERTLMFSLIFLLLGGIAFLTNFFQGYMLGTSGEILTMRLRCQSFKAMLRQEIGWFDNNENATGVLTTRLATDASLVKGAAGTRLGLFANSVCTLGVSIIVAFVYGWQLCLLILACLPFLAGANFIRMRSVAGHASKDQSALELSGKISTETVENIRTVVALTREDVFLGMYKESLQGPYRVSMSKAPLYGLTYAIAQAISFFVNAAIFRFGAWLIAHCLTEYENVFVVFSVIVFSAMNIGQTSSFAPDYAKAKMSAQRIFMLLVDKPTIDIYSEDGEKPSDFEGNIEFRNIHFAYPTRQTSQVLQGLSVKAGKGQTLALVGGSGCGKSTLVQLLERFYDPATGQVLADGYDTKCLNLAWLRSQMGLVSQEPILFDCSIAENIQYGDTTRVVTQEEIEEAAKSANIHNFIQTLPEKYSTNVGDKGAQLSGGQKQRIAIARALIRKPKVLLLDEATSALDTESEKIVQQALDEARQGRTCIVIAHRLSTIRNADQIAVIQNGEIVEQGTHSQLIAKEGAYYALVNAQVSH</sequence>
<feature type="transmembrane region" description="Helical" evidence="8">
    <location>
        <begin position="74"/>
        <end position="98"/>
    </location>
</feature>
<feature type="transmembrane region" description="Helical" evidence="8">
    <location>
        <begin position="741"/>
        <end position="772"/>
    </location>
</feature>
<keyword evidence="6 8" id="KW-0472">Membrane</keyword>
<feature type="compositionally biased region" description="Acidic residues" evidence="7">
    <location>
        <begin position="665"/>
        <end position="685"/>
    </location>
</feature>
<feature type="domain" description="ABC transmembrane type-1" evidence="10">
    <location>
        <begin position="745"/>
        <end position="1032"/>
    </location>
</feature>
<evidence type="ECO:0000256" key="1">
    <source>
        <dbReference type="ARBA" id="ARBA00004141"/>
    </source>
</evidence>
<dbReference type="PANTHER" id="PTHR43394:SF20">
    <property type="entry name" value="ATP BINDING CASSETTE SUBFAMILY B MEMBER 5"/>
    <property type="match status" value="1"/>
</dbReference>
<dbReference type="Proteomes" id="UP001369086">
    <property type="component" value="Unassembled WGS sequence"/>
</dbReference>
<protein>
    <submittedName>
        <fullName evidence="11">ATP-dependent translocase ABCB1</fullName>
    </submittedName>
</protein>
<dbReference type="SUPFAM" id="SSF90123">
    <property type="entry name" value="ABC transporter transmembrane region"/>
    <property type="match status" value="2"/>
</dbReference>
<feature type="compositionally biased region" description="Basic residues" evidence="7">
    <location>
        <begin position="42"/>
        <end position="51"/>
    </location>
</feature>
<feature type="domain" description="ABC transporter" evidence="9">
    <location>
        <begin position="1067"/>
        <end position="1305"/>
    </location>
</feature>
<feature type="domain" description="ABC transporter" evidence="9">
    <location>
        <begin position="419"/>
        <end position="655"/>
    </location>
</feature>
<reference evidence="11 12" key="1">
    <citation type="submission" date="2021-05" db="EMBL/GenBank/DDBJ databases">
        <authorList>
            <person name="Zahm M."/>
            <person name="Klopp C."/>
            <person name="Cabau C."/>
            <person name="Kuhl H."/>
            <person name="Suciu R."/>
            <person name="Ciorpac M."/>
            <person name="Holostenco D."/>
            <person name="Gessner J."/>
            <person name="Wuertz S."/>
            <person name="Hohne C."/>
            <person name="Stock M."/>
            <person name="Gislard M."/>
            <person name="Lluch J."/>
            <person name="Milhes M."/>
            <person name="Lampietro C."/>
            <person name="Lopez Roques C."/>
            <person name="Donnadieu C."/>
            <person name="Du K."/>
            <person name="Schartl M."/>
            <person name="Guiguen Y."/>
        </authorList>
    </citation>
    <scope>NUCLEOTIDE SEQUENCE [LARGE SCALE GENOMIC DNA]</scope>
    <source>
        <strain evidence="11">Hh-F2</strain>
        <tissue evidence="11">Blood</tissue>
    </source>
</reference>
<keyword evidence="12" id="KW-1185">Reference proteome</keyword>
<comment type="subcellular location">
    <subcellularLocation>
        <location evidence="1">Membrane</location>
        <topology evidence="1">Multi-pass membrane protein</topology>
    </subcellularLocation>
</comment>
<feature type="compositionally biased region" description="Basic and acidic residues" evidence="7">
    <location>
        <begin position="27"/>
        <end position="41"/>
    </location>
</feature>
<feature type="transmembrane region" description="Helical" evidence="8">
    <location>
        <begin position="141"/>
        <end position="164"/>
    </location>
</feature>
<dbReference type="PROSITE" id="PS00211">
    <property type="entry name" value="ABC_TRANSPORTER_1"/>
    <property type="match status" value="2"/>
</dbReference>
<dbReference type="PROSITE" id="PS50929">
    <property type="entry name" value="ABC_TM1F"/>
    <property type="match status" value="2"/>
</dbReference>
<feature type="region of interest" description="Disordered" evidence="7">
    <location>
        <begin position="1"/>
        <end position="52"/>
    </location>
</feature>
<keyword evidence="5 8" id="KW-1133">Transmembrane helix</keyword>
<proteinExistence type="predicted"/>
<dbReference type="Pfam" id="PF00664">
    <property type="entry name" value="ABC_membrane"/>
    <property type="match status" value="2"/>
</dbReference>
<keyword evidence="4" id="KW-0067">ATP-binding</keyword>
<keyword evidence="2 8" id="KW-0812">Transmembrane</keyword>
<evidence type="ECO:0000313" key="11">
    <source>
        <dbReference type="EMBL" id="KAK6491377.1"/>
    </source>
</evidence>
<feature type="region of interest" description="Disordered" evidence="7">
    <location>
        <begin position="698"/>
        <end position="718"/>
    </location>
</feature>
<feature type="transmembrane region" description="Helical" evidence="8">
    <location>
        <begin position="309"/>
        <end position="335"/>
    </location>
</feature>
<accession>A0ABR1A2Q0</accession>
<organism evidence="11 12">
    <name type="scientific">Huso huso</name>
    <name type="common">Beluga</name>
    <name type="synonym">Acipenser huso</name>
    <dbReference type="NCBI Taxonomy" id="61971"/>
    <lineage>
        <taxon>Eukaryota</taxon>
        <taxon>Metazoa</taxon>
        <taxon>Chordata</taxon>
        <taxon>Craniata</taxon>
        <taxon>Vertebrata</taxon>
        <taxon>Euteleostomi</taxon>
        <taxon>Actinopterygii</taxon>
        <taxon>Chondrostei</taxon>
        <taxon>Acipenseriformes</taxon>
        <taxon>Acipenseridae</taxon>
        <taxon>Huso</taxon>
    </lineage>
</organism>
<feature type="transmembrane region" description="Helical" evidence="8">
    <location>
        <begin position="784"/>
        <end position="804"/>
    </location>
</feature>
<evidence type="ECO:0000256" key="5">
    <source>
        <dbReference type="ARBA" id="ARBA00022989"/>
    </source>
</evidence>
<name>A0ABR1A2Q0_HUSHU</name>
<dbReference type="CDD" id="cd03249">
    <property type="entry name" value="ABC_MTABC3_MDL1_MDL2"/>
    <property type="match status" value="2"/>
</dbReference>
<dbReference type="SUPFAM" id="SSF52540">
    <property type="entry name" value="P-loop containing nucleoside triphosphate hydrolases"/>
    <property type="match status" value="2"/>
</dbReference>
<dbReference type="InterPro" id="IPR011527">
    <property type="entry name" value="ABC1_TM_dom"/>
</dbReference>
<dbReference type="Gene3D" id="1.20.1560.10">
    <property type="entry name" value="ABC transporter type 1, transmembrane domain"/>
    <property type="match status" value="3"/>
</dbReference>